<dbReference type="OrthoDB" id="964996at2"/>
<dbReference type="EMBL" id="FONY01000005">
    <property type="protein sequence ID" value="SFE72084.1"/>
    <property type="molecule type" value="Genomic_DNA"/>
</dbReference>
<dbReference type="NCBIfam" id="NF033558">
    <property type="entry name" value="transpos_IS1"/>
    <property type="match status" value="1"/>
</dbReference>
<accession>A0A1I2CV07</accession>
<name>A0A1I2CV07_9BACT</name>
<dbReference type="InterPro" id="IPR051252">
    <property type="entry name" value="IS1_transposase_InsA"/>
</dbReference>
<dbReference type="Proteomes" id="UP000199513">
    <property type="component" value="Unassembled WGS sequence"/>
</dbReference>
<dbReference type="Pfam" id="PF03811">
    <property type="entry name" value="Zn_ribbon_InsA"/>
    <property type="match status" value="1"/>
</dbReference>
<evidence type="ECO:0000313" key="2">
    <source>
        <dbReference type="EMBL" id="SFE72084.1"/>
    </source>
</evidence>
<evidence type="ECO:0000259" key="1">
    <source>
        <dbReference type="Pfam" id="PF03811"/>
    </source>
</evidence>
<dbReference type="RefSeq" id="WP_143090798.1">
    <property type="nucleotide sequence ID" value="NZ_FONY01000005.1"/>
</dbReference>
<feature type="domain" description="InsA N-terminal zinc ribbon" evidence="1">
    <location>
        <begin position="9"/>
        <end position="36"/>
    </location>
</feature>
<feature type="non-terminal residue" evidence="2">
    <location>
        <position position="116"/>
    </location>
</feature>
<reference evidence="2 3" key="1">
    <citation type="submission" date="2016-10" db="EMBL/GenBank/DDBJ databases">
        <authorList>
            <person name="de Groot N.N."/>
        </authorList>
    </citation>
    <scope>NUCLEOTIDE SEQUENCE [LARGE SCALE GENOMIC DNA]</scope>
    <source>
        <strain>GEY</strain>
        <strain evidence="3">DSM 9560</strain>
    </source>
</reference>
<gene>
    <name evidence="2" type="ORF">SAMN04488541_1005164</name>
</gene>
<protein>
    <submittedName>
        <fullName evidence="2">Transposase</fullName>
    </submittedName>
</protein>
<organism evidence="2 3">
    <name type="scientific">Thermoflexibacter ruber</name>
    <dbReference type="NCBI Taxonomy" id="1003"/>
    <lineage>
        <taxon>Bacteria</taxon>
        <taxon>Pseudomonadati</taxon>
        <taxon>Bacteroidota</taxon>
        <taxon>Cytophagia</taxon>
        <taxon>Cytophagales</taxon>
        <taxon>Thermoflexibacteraceae</taxon>
        <taxon>Thermoflexibacter</taxon>
    </lineage>
</organism>
<dbReference type="InterPro" id="IPR003220">
    <property type="entry name" value="InsA_N_dom_Znf"/>
</dbReference>
<dbReference type="PANTHER" id="PTHR47923">
    <property type="entry name" value="INSERTION ELEMENT IS1 1 PROTEIN INSA-RELATED"/>
    <property type="match status" value="1"/>
</dbReference>
<dbReference type="STRING" id="1003.SAMN04488541_1005164"/>
<dbReference type="PANTHER" id="PTHR47923:SF1">
    <property type="entry name" value="INSERTION ELEMENT IS1 1 PROTEIN INSA-RELATED"/>
    <property type="match status" value="1"/>
</dbReference>
<dbReference type="GO" id="GO:0006313">
    <property type="term" value="P:DNA transposition"/>
    <property type="evidence" value="ECO:0007669"/>
    <property type="project" value="InterPro"/>
</dbReference>
<dbReference type="AlphaFoldDB" id="A0A1I2CV07"/>
<keyword evidence="3" id="KW-1185">Reference proteome</keyword>
<proteinExistence type="predicted"/>
<evidence type="ECO:0000313" key="3">
    <source>
        <dbReference type="Proteomes" id="UP000199513"/>
    </source>
</evidence>
<sequence>MSKVIQKLNCPDCHSATVVKNGKKSNGQQNYKCQSCDKQFQDEYFYNACNPEIKELMKPMLLRGSGVRDICNVLLVSINAVLRLILKWGKQVQIKPQKKYYQRVQIDEAWSFIGKK</sequence>